<feature type="transmembrane region" description="Helical" evidence="12">
    <location>
        <begin position="7"/>
        <end position="26"/>
    </location>
</feature>
<protein>
    <recommendedName>
        <fullName evidence="12">Mannosyltransferase</fullName>
        <ecNumber evidence="12">2.4.1.-</ecNumber>
    </recommendedName>
</protein>
<feature type="transmembrane region" description="Helical" evidence="12">
    <location>
        <begin position="58"/>
        <end position="75"/>
    </location>
</feature>
<keyword evidence="9 12" id="KW-0472">Membrane</keyword>
<dbReference type="OrthoDB" id="19039at2759"/>
<keyword evidence="6 12" id="KW-0812">Transmembrane</keyword>
<evidence type="ECO:0000256" key="4">
    <source>
        <dbReference type="ARBA" id="ARBA00022676"/>
    </source>
</evidence>
<dbReference type="InterPro" id="IPR005599">
    <property type="entry name" value="GPI_mannosylTrfase"/>
</dbReference>
<keyword evidence="7 12" id="KW-0256">Endoplasmic reticulum</keyword>
<evidence type="ECO:0000256" key="11">
    <source>
        <dbReference type="ARBA" id="ARBA00048899"/>
    </source>
</evidence>
<feature type="transmembrane region" description="Helical" evidence="12">
    <location>
        <begin position="287"/>
        <end position="307"/>
    </location>
</feature>
<evidence type="ECO:0000256" key="1">
    <source>
        <dbReference type="ARBA" id="ARBA00004477"/>
    </source>
</evidence>
<feature type="transmembrane region" description="Helical" evidence="12">
    <location>
        <begin position="172"/>
        <end position="189"/>
    </location>
</feature>
<dbReference type="PANTHER" id="PTHR22760">
    <property type="entry name" value="GLYCOSYLTRANSFERASE"/>
    <property type="match status" value="1"/>
</dbReference>
<comment type="subcellular location">
    <subcellularLocation>
        <location evidence="1 12">Endoplasmic reticulum membrane</location>
        <topology evidence="1 12">Multi-pass membrane protein</topology>
    </subcellularLocation>
</comment>
<evidence type="ECO:0000256" key="2">
    <source>
        <dbReference type="ARBA" id="ARBA00004922"/>
    </source>
</evidence>
<accession>A0A068WHX5</accession>
<evidence type="ECO:0000256" key="3">
    <source>
        <dbReference type="ARBA" id="ARBA00007063"/>
    </source>
</evidence>
<comment type="pathway">
    <text evidence="2">Protein modification; protein glycosylation.</text>
</comment>
<keyword evidence="5 13" id="KW-0808">Transferase</keyword>
<evidence type="ECO:0000256" key="10">
    <source>
        <dbReference type="ARBA" id="ARBA00044721"/>
    </source>
</evidence>
<evidence type="ECO:0000313" key="15">
    <source>
        <dbReference type="WBParaSite" id="EgrG_000997500"/>
    </source>
</evidence>
<dbReference type="EC" id="2.4.1.-" evidence="12"/>
<organism evidence="13">
    <name type="scientific">Echinococcus granulosus</name>
    <name type="common">Hydatid tapeworm</name>
    <dbReference type="NCBI Taxonomy" id="6210"/>
    <lineage>
        <taxon>Eukaryota</taxon>
        <taxon>Metazoa</taxon>
        <taxon>Spiralia</taxon>
        <taxon>Lophotrochozoa</taxon>
        <taxon>Platyhelminthes</taxon>
        <taxon>Cestoda</taxon>
        <taxon>Eucestoda</taxon>
        <taxon>Cyclophyllidea</taxon>
        <taxon>Taeniidae</taxon>
        <taxon>Echinococcus</taxon>
        <taxon>Echinococcus granulosus group</taxon>
    </lineage>
</organism>
<dbReference type="EMBL" id="LK028577">
    <property type="protein sequence ID" value="CDS17239.1"/>
    <property type="molecule type" value="Genomic_DNA"/>
</dbReference>
<comment type="similarity">
    <text evidence="3 12">Belongs to the glycosyltransferase 22 family.</text>
</comment>
<keyword evidence="8 12" id="KW-1133">Transmembrane helix</keyword>
<comment type="function">
    <text evidence="10">Mannosyltransferase that operates in the biosynthetic pathway of dolichol-linked oligosaccharides, the glycan precursors employed in protein asparagine (N)-glycosylation. The assembly of dolichol-linked oligosaccharides begins on the cytosolic side of the endoplasmic reticulum membrane and finishes in its lumen. The sequential addition of sugars to dolichol pyrophosphate produces dolichol-linked oligosaccharides containing fourteen sugars, including two GlcNAcs, nine mannoses and three glucoses. Once assembled, the oligosaccharide is transferred from the lipid to nascent proteins by oligosaccharyltransferases. In the lumen of the endoplasmic reticulum, adds the eighth mannose residue in an alpha-1,6 linkage onto Man(7)GlcNAc(2)-PP-dolichol to produce Man(8)GlcNAc(2)-PP-dolichol.</text>
</comment>
<feature type="transmembrane region" description="Helical" evidence="12">
    <location>
        <begin position="246"/>
        <end position="275"/>
    </location>
</feature>
<dbReference type="GO" id="GO:0006487">
    <property type="term" value="P:protein N-linked glycosylation"/>
    <property type="evidence" value="ECO:0007669"/>
    <property type="project" value="TreeGrafter"/>
</dbReference>
<dbReference type="PANTHER" id="PTHR22760:SF1">
    <property type="entry name" value="DOL-P-MAN:MAN(7)GLCNAC(2)-PP-DOL ALPHA-1,6-MANNOSYLTRANSFERASE"/>
    <property type="match status" value="1"/>
</dbReference>
<dbReference type="Pfam" id="PF03901">
    <property type="entry name" value="Glyco_transf_22"/>
    <property type="match status" value="1"/>
</dbReference>
<gene>
    <name evidence="13" type="ORF">EgrG_000997500</name>
</gene>
<evidence type="ECO:0000313" key="14">
    <source>
        <dbReference type="Proteomes" id="UP000492820"/>
    </source>
</evidence>
<feature type="transmembrane region" description="Helical" evidence="12">
    <location>
        <begin position="368"/>
        <end position="397"/>
    </location>
</feature>
<evidence type="ECO:0000256" key="9">
    <source>
        <dbReference type="ARBA" id="ARBA00023136"/>
    </source>
</evidence>
<comment type="catalytic activity">
    <reaction evidence="11">
        <text>an alpha-D-Man-(1-&gt;2)-alpha-D-Man-(1-&gt;2)-alpha-D-Man-(1-&gt;3)-[alpha-D-Man-(1-&gt;2)-alpha-D-Man-(1-&gt;3)-alpha-D-Man-(1-&gt;6)]-beta-D-Man-(1-&gt;4)-beta-D-GlcNAc-(1-&gt;4)-alpha-D-GlcNAc-diphospho-di-trans,poly-cis-dolichol + a di-trans,poly-cis-dolichyl beta-D-mannosyl phosphate = an alpha-D-Man-(1-&gt;2)-alpha-D-Man-(1-&gt;2)-alpha-D-Man-(1-&gt;3)-[alpha-D-Man-(1-&gt;2)-alpha-D-Man-(1-&gt;3)-[alpha-D-Man-(1-&gt;6)]-alpha-D-Man-(1-&gt;6)]-beta-D-Man-(1-&gt;4)-beta-D-GlcNAc-(1-&gt;4)-alpha-D-GlcNAc-diphospho-di-trans,poly-cis-dolichol + a di-trans,poly-cis-dolichyl phosphate + H(+)</text>
        <dbReference type="Rhea" id="RHEA:29535"/>
        <dbReference type="Rhea" id="RHEA-COMP:19498"/>
        <dbReference type="Rhea" id="RHEA-COMP:19501"/>
        <dbReference type="Rhea" id="RHEA-COMP:19518"/>
        <dbReference type="Rhea" id="RHEA-COMP:19519"/>
        <dbReference type="ChEBI" id="CHEBI:15378"/>
        <dbReference type="ChEBI" id="CHEBI:57683"/>
        <dbReference type="ChEBI" id="CHEBI:58211"/>
        <dbReference type="ChEBI" id="CHEBI:132517"/>
        <dbReference type="ChEBI" id="CHEBI:132519"/>
        <dbReference type="EC" id="2.4.1.260"/>
    </reaction>
    <physiologicalReaction direction="left-to-right" evidence="11">
        <dbReference type="Rhea" id="RHEA:29536"/>
    </physiologicalReaction>
</comment>
<feature type="transmembrane region" description="Helical" evidence="12">
    <location>
        <begin position="313"/>
        <end position="332"/>
    </location>
</feature>
<evidence type="ECO:0000256" key="12">
    <source>
        <dbReference type="RuleBase" id="RU363075"/>
    </source>
</evidence>
<feature type="transmembrane region" description="Helical" evidence="12">
    <location>
        <begin position="82"/>
        <end position="101"/>
    </location>
</feature>
<evidence type="ECO:0000256" key="7">
    <source>
        <dbReference type="ARBA" id="ARBA00022824"/>
    </source>
</evidence>
<evidence type="ECO:0000256" key="5">
    <source>
        <dbReference type="ARBA" id="ARBA00022679"/>
    </source>
</evidence>
<reference evidence="15" key="3">
    <citation type="submission" date="2020-10" db="UniProtKB">
        <authorList>
            <consortium name="WormBaseParasite"/>
        </authorList>
    </citation>
    <scope>IDENTIFICATION</scope>
</reference>
<proteinExistence type="inferred from homology"/>
<evidence type="ECO:0000256" key="8">
    <source>
        <dbReference type="ARBA" id="ARBA00022989"/>
    </source>
</evidence>
<feature type="transmembrane region" description="Helical" evidence="12">
    <location>
        <begin position="196"/>
        <end position="218"/>
    </location>
</feature>
<dbReference type="UniPathway" id="UPA00378"/>
<reference evidence="13 14" key="1">
    <citation type="journal article" date="2013" name="Nature">
        <title>The genomes of four tapeworm species reveal adaptations to parasitism.</title>
        <authorList>
            <person name="Tsai I.J."/>
            <person name="Zarowiecki M."/>
            <person name="Holroyd N."/>
            <person name="Garciarrubio A."/>
            <person name="Sanchez-Flores A."/>
            <person name="Brooks K.L."/>
            <person name="Tracey A."/>
            <person name="Bobes R.J."/>
            <person name="Fragoso G."/>
            <person name="Sciutto E."/>
            <person name="Aslett M."/>
            <person name="Beasley H."/>
            <person name="Bennett H.M."/>
            <person name="Cai J."/>
            <person name="Camicia F."/>
            <person name="Clark R."/>
            <person name="Cucher M."/>
            <person name="De Silva N."/>
            <person name="Day T.A."/>
            <person name="Deplazes P."/>
            <person name="Estrada K."/>
            <person name="Fernandez C."/>
            <person name="Holland P.W."/>
            <person name="Hou J."/>
            <person name="Hu S."/>
            <person name="Huckvale T."/>
            <person name="Hung S.S."/>
            <person name="Kamenetzky L."/>
            <person name="Keane J.A."/>
            <person name="Kiss F."/>
            <person name="Koziol U."/>
            <person name="Lambert O."/>
            <person name="Liu K."/>
            <person name="Luo X."/>
            <person name="Luo Y."/>
            <person name="Macchiaroli N."/>
            <person name="Nichol S."/>
            <person name="Paps J."/>
            <person name="Parkinson J."/>
            <person name="Pouchkina-Stantcheva N."/>
            <person name="Riddiford N."/>
            <person name="Rosenzvit M."/>
            <person name="Salinas G."/>
            <person name="Wasmuth J.D."/>
            <person name="Zamanian M."/>
            <person name="Zheng Y."/>
            <person name="Cai X."/>
            <person name="Soberon X."/>
            <person name="Olson P.D."/>
            <person name="Laclette J.P."/>
            <person name="Brehm K."/>
            <person name="Berriman M."/>
            <person name="Garciarrubio A."/>
            <person name="Bobes R.J."/>
            <person name="Fragoso G."/>
            <person name="Sanchez-Flores A."/>
            <person name="Estrada K."/>
            <person name="Cevallos M.A."/>
            <person name="Morett E."/>
            <person name="Gonzalez V."/>
            <person name="Portillo T."/>
            <person name="Ochoa-Leyva A."/>
            <person name="Jose M.V."/>
            <person name="Sciutto E."/>
            <person name="Landa A."/>
            <person name="Jimenez L."/>
            <person name="Valdes V."/>
            <person name="Carrero J.C."/>
            <person name="Larralde C."/>
            <person name="Morales-Montor J."/>
            <person name="Limon-Lason J."/>
            <person name="Soberon X."/>
            <person name="Laclette J.P."/>
        </authorList>
    </citation>
    <scope>NUCLEOTIDE SEQUENCE [LARGE SCALE GENOMIC DNA]</scope>
</reference>
<keyword evidence="4 12" id="KW-0328">Glycosyltransferase</keyword>
<reference evidence="13" key="2">
    <citation type="submission" date="2014-06" db="EMBL/GenBank/DDBJ databases">
        <authorList>
            <person name="Aslett M."/>
        </authorList>
    </citation>
    <scope>NUCLEOTIDE SEQUENCE</scope>
</reference>
<evidence type="ECO:0000256" key="6">
    <source>
        <dbReference type="ARBA" id="ARBA00022692"/>
    </source>
</evidence>
<dbReference type="Proteomes" id="UP000492820">
    <property type="component" value="Unassembled WGS sequence"/>
</dbReference>
<feature type="transmembrane region" description="Helical" evidence="12">
    <location>
        <begin position="136"/>
        <end position="160"/>
    </location>
</feature>
<dbReference type="WBParaSite" id="EgrG_000997500">
    <property type="protein sequence ID" value="EgrG_000997500"/>
    <property type="gene ID" value="EgrG_000997500"/>
</dbReference>
<dbReference type="GO" id="GO:0052917">
    <property type="term" value="F:dol-P-Man:Man(7)GlcNAc(2)-PP-Dol alpha-1,6-mannosyltransferase activity"/>
    <property type="evidence" value="ECO:0007669"/>
    <property type="project" value="UniProtKB-EC"/>
</dbReference>
<name>A0A068WHX5_ECHGR</name>
<evidence type="ECO:0000313" key="13">
    <source>
        <dbReference type="EMBL" id="CDS17239.1"/>
    </source>
</evidence>
<dbReference type="AlphaFoldDB" id="A0A068WHX5"/>
<dbReference type="GO" id="GO:0005789">
    <property type="term" value="C:endoplasmic reticulum membrane"/>
    <property type="evidence" value="ECO:0007669"/>
    <property type="project" value="UniProtKB-SubCell"/>
</dbReference>
<sequence length="526" mass="60607">MQINNSTSFYSSLFISGLIVLIYLLSCPYNKVEESFNIQAIHDIYDHMEFSGPVPRTFLGPLFLALPWLFLPPIIPKATLQFIVRAVLGLLLLHAMGKLGSAFRERLRLLFCSRFLLITYTQFHLAFYSTRTLPNIFALITVTYALAFLLRGSDCLFIMLSGFGILVFRSELVLFHGPLLIFGLCYNFVKIRPTLILTGLITTSVSLMLTIVFDSYFWQRWLWPEGEVFYFNVIENKSHLWGTVPFYWYFLIALPKALMTTIGLVVCANLVLVFLSLTSELPNREYHVLLGLEIVALVFITIYSFLPHKELRFIIYAIPIFNLVAAYFWSYVEHRLCICRDKRTVRELSSKEKNVENLNKRWRETSAFVYWVCRVAVLLCYASLFVNLCVSIGLLYVSSYNYPGGEAITRLNNWPGLSERRDVHVYISNLAAQTGVSRFQQVNDHWIYNKTEKIDNDVRALVEGPFTHLILEASKDVLSGRVEAFHQLFTVKSFSGITYNPEGSLWKKLKILIKPALVTYERVARP</sequence>